<keyword evidence="6 11" id="KW-0238">DNA-binding</keyword>
<proteinExistence type="predicted"/>
<protein>
    <recommendedName>
        <fullName evidence="9">Regulatory protein VirG</fullName>
    </recommendedName>
</protein>
<dbReference type="FunFam" id="3.40.50.2300:FF:000001">
    <property type="entry name" value="DNA-binding response regulator PhoB"/>
    <property type="match status" value="1"/>
</dbReference>
<dbReference type="Gene3D" id="6.10.250.690">
    <property type="match status" value="1"/>
</dbReference>
<evidence type="ECO:0000256" key="8">
    <source>
        <dbReference type="ARBA" id="ARBA00023163"/>
    </source>
</evidence>
<dbReference type="GO" id="GO:0006355">
    <property type="term" value="P:regulation of DNA-templated transcription"/>
    <property type="evidence" value="ECO:0007669"/>
    <property type="project" value="InterPro"/>
</dbReference>
<evidence type="ECO:0000256" key="5">
    <source>
        <dbReference type="ARBA" id="ARBA00023015"/>
    </source>
</evidence>
<keyword evidence="7" id="KW-0010">Activator</keyword>
<dbReference type="EMBL" id="VLKL01000009">
    <property type="protein sequence ID" value="TWI04252.1"/>
    <property type="molecule type" value="Genomic_DNA"/>
</dbReference>
<evidence type="ECO:0000256" key="10">
    <source>
        <dbReference type="PROSITE-ProRule" id="PRU00169"/>
    </source>
</evidence>
<dbReference type="InterPro" id="IPR039420">
    <property type="entry name" value="WalR-like"/>
</dbReference>
<dbReference type="SUPFAM" id="SSF46894">
    <property type="entry name" value="C-terminal effector domain of the bipartite response regulators"/>
    <property type="match status" value="1"/>
</dbReference>
<dbReference type="FunFam" id="1.10.10.10:FF:000099">
    <property type="entry name" value="Two-component system response regulator TorR"/>
    <property type="match status" value="1"/>
</dbReference>
<evidence type="ECO:0000256" key="11">
    <source>
        <dbReference type="PROSITE-ProRule" id="PRU01091"/>
    </source>
</evidence>
<dbReference type="InterPro" id="IPR016032">
    <property type="entry name" value="Sig_transdc_resp-reg_C-effctor"/>
</dbReference>
<keyword evidence="3 10" id="KW-0597">Phosphoprotein</keyword>
<evidence type="ECO:0000256" key="4">
    <source>
        <dbReference type="ARBA" id="ARBA00023012"/>
    </source>
</evidence>
<feature type="DNA-binding region" description="OmpR/PhoB-type" evidence="11">
    <location>
        <begin position="179"/>
        <end position="279"/>
    </location>
</feature>
<evidence type="ECO:0000256" key="7">
    <source>
        <dbReference type="ARBA" id="ARBA00023159"/>
    </source>
</evidence>
<dbReference type="PROSITE" id="PS50110">
    <property type="entry name" value="RESPONSE_REGULATORY"/>
    <property type="match status" value="1"/>
</dbReference>
<dbReference type="CDD" id="cd00383">
    <property type="entry name" value="trans_reg_C"/>
    <property type="match status" value="1"/>
</dbReference>
<evidence type="ECO:0000256" key="6">
    <source>
        <dbReference type="ARBA" id="ARBA00023125"/>
    </source>
</evidence>
<dbReference type="InterPro" id="IPR011006">
    <property type="entry name" value="CheY-like_superfamily"/>
</dbReference>
<dbReference type="Proteomes" id="UP000317176">
    <property type="component" value="Unassembled WGS sequence"/>
</dbReference>
<feature type="domain" description="OmpR/PhoB-type" evidence="13">
    <location>
        <begin position="179"/>
        <end position="279"/>
    </location>
</feature>
<feature type="modified residue" description="4-aspartylphosphate" evidence="10">
    <location>
        <position position="100"/>
    </location>
</feature>
<evidence type="ECO:0000259" key="13">
    <source>
        <dbReference type="PROSITE" id="PS51755"/>
    </source>
</evidence>
<dbReference type="SMART" id="SM00448">
    <property type="entry name" value="REC"/>
    <property type="match status" value="1"/>
</dbReference>
<evidence type="ECO:0000259" key="12">
    <source>
        <dbReference type="PROSITE" id="PS50110"/>
    </source>
</evidence>
<dbReference type="GO" id="GO:0000976">
    <property type="term" value="F:transcription cis-regulatory region binding"/>
    <property type="evidence" value="ECO:0007669"/>
    <property type="project" value="TreeGrafter"/>
</dbReference>
<dbReference type="SUPFAM" id="SSF52172">
    <property type="entry name" value="CheY-like"/>
    <property type="match status" value="1"/>
</dbReference>
<keyword evidence="5" id="KW-0805">Transcription regulation</keyword>
<dbReference type="AlphaFoldDB" id="A0A562L9A4"/>
<dbReference type="SMART" id="SM00862">
    <property type="entry name" value="Trans_reg_C"/>
    <property type="match status" value="1"/>
</dbReference>
<dbReference type="InterPro" id="IPR001789">
    <property type="entry name" value="Sig_transdc_resp-reg_receiver"/>
</dbReference>
<evidence type="ECO:0000256" key="2">
    <source>
        <dbReference type="ARBA" id="ARBA00022490"/>
    </source>
</evidence>
<reference evidence="14 15" key="1">
    <citation type="journal article" date="2015" name="Stand. Genomic Sci.">
        <title>Genomic Encyclopedia of Bacterial and Archaeal Type Strains, Phase III: the genomes of soil and plant-associated and newly described type strains.</title>
        <authorList>
            <person name="Whitman W.B."/>
            <person name="Woyke T."/>
            <person name="Klenk H.P."/>
            <person name="Zhou Y."/>
            <person name="Lilburn T.G."/>
            <person name="Beck B.J."/>
            <person name="De Vos P."/>
            <person name="Vandamme P."/>
            <person name="Eisen J.A."/>
            <person name="Garrity G."/>
            <person name="Hugenholtz P."/>
            <person name="Kyrpides N.C."/>
        </authorList>
    </citation>
    <scope>NUCLEOTIDE SEQUENCE [LARGE SCALE GENOMIC DNA]</scope>
    <source>
        <strain evidence="14 15">CGMCC 1.10947</strain>
    </source>
</reference>
<sequence length="295" mass="32629">MVYGLNENLPLHGPVVSRHCGKTSRNILKQNSSPFGPNLGQTKRMTIPNPNILVVEDDRETRTLIAKYLRNNACNVTAVSDGREMSRAMADHRVDLIILDVMLPGEDGLSLCRKLRAESQTPIIMLTARGEDVDRIVGLEMGADDYLPKPFNPRELLARINAVLRRQAAAQAASSIEGASTLAFEGWRIDLRMRELRNPEGARVAVTSAEFDLLRTFCERPGRVLSRDSLLDLTQGRNTGSFERSIDVLVSRIRRKIEPNPSDPTIIKTVRSGGYLFTPRTEAASPEAVTAPLSS</sequence>
<dbReference type="GO" id="GO:0005829">
    <property type="term" value="C:cytosol"/>
    <property type="evidence" value="ECO:0007669"/>
    <property type="project" value="TreeGrafter"/>
</dbReference>
<dbReference type="Gene3D" id="1.10.10.10">
    <property type="entry name" value="Winged helix-like DNA-binding domain superfamily/Winged helix DNA-binding domain"/>
    <property type="match status" value="1"/>
</dbReference>
<comment type="caution">
    <text evidence="14">The sequence shown here is derived from an EMBL/GenBank/DDBJ whole genome shotgun (WGS) entry which is preliminary data.</text>
</comment>
<gene>
    <name evidence="14" type="ORF">IQ17_03575</name>
</gene>
<keyword evidence="2" id="KW-0963">Cytoplasm</keyword>
<name>A0A562L9A4_9BRAD</name>
<dbReference type="PANTHER" id="PTHR48111:SF4">
    <property type="entry name" value="DNA-BINDING DUAL TRANSCRIPTIONAL REGULATOR OMPR"/>
    <property type="match status" value="1"/>
</dbReference>
<evidence type="ECO:0000313" key="14">
    <source>
        <dbReference type="EMBL" id="TWI04252.1"/>
    </source>
</evidence>
<dbReference type="InterPro" id="IPR036388">
    <property type="entry name" value="WH-like_DNA-bd_sf"/>
</dbReference>
<dbReference type="Pfam" id="PF00486">
    <property type="entry name" value="Trans_reg_C"/>
    <property type="match status" value="1"/>
</dbReference>
<dbReference type="PANTHER" id="PTHR48111">
    <property type="entry name" value="REGULATOR OF RPOS"/>
    <property type="match status" value="1"/>
</dbReference>
<evidence type="ECO:0000256" key="3">
    <source>
        <dbReference type="ARBA" id="ARBA00022553"/>
    </source>
</evidence>
<keyword evidence="15" id="KW-1185">Reference proteome</keyword>
<evidence type="ECO:0000256" key="1">
    <source>
        <dbReference type="ARBA" id="ARBA00004496"/>
    </source>
</evidence>
<organism evidence="14 15">
    <name type="scientific">Bradyrhizobium daqingense</name>
    <dbReference type="NCBI Taxonomy" id="993502"/>
    <lineage>
        <taxon>Bacteria</taxon>
        <taxon>Pseudomonadati</taxon>
        <taxon>Pseudomonadota</taxon>
        <taxon>Alphaproteobacteria</taxon>
        <taxon>Hyphomicrobiales</taxon>
        <taxon>Nitrobacteraceae</taxon>
        <taxon>Bradyrhizobium</taxon>
    </lineage>
</organism>
<dbReference type="GO" id="GO:0000156">
    <property type="term" value="F:phosphorelay response regulator activity"/>
    <property type="evidence" value="ECO:0007669"/>
    <property type="project" value="TreeGrafter"/>
</dbReference>
<dbReference type="Pfam" id="PF00072">
    <property type="entry name" value="Response_reg"/>
    <property type="match status" value="1"/>
</dbReference>
<dbReference type="PROSITE" id="PS51755">
    <property type="entry name" value="OMPR_PHOB"/>
    <property type="match status" value="1"/>
</dbReference>
<keyword evidence="4" id="KW-0902">Two-component regulatory system</keyword>
<feature type="domain" description="Response regulatory" evidence="12">
    <location>
        <begin position="51"/>
        <end position="164"/>
    </location>
</feature>
<dbReference type="Gene3D" id="3.40.50.2300">
    <property type="match status" value="1"/>
</dbReference>
<dbReference type="InterPro" id="IPR001867">
    <property type="entry name" value="OmpR/PhoB-type_DNA-bd"/>
</dbReference>
<accession>A0A562L9A4</accession>
<evidence type="ECO:0000313" key="15">
    <source>
        <dbReference type="Proteomes" id="UP000317176"/>
    </source>
</evidence>
<keyword evidence="8" id="KW-0804">Transcription</keyword>
<comment type="subcellular location">
    <subcellularLocation>
        <location evidence="1">Cytoplasm</location>
    </subcellularLocation>
</comment>
<dbReference type="GO" id="GO:0032993">
    <property type="term" value="C:protein-DNA complex"/>
    <property type="evidence" value="ECO:0007669"/>
    <property type="project" value="TreeGrafter"/>
</dbReference>
<evidence type="ECO:0000256" key="9">
    <source>
        <dbReference type="ARBA" id="ARBA00067337"/>
    </source>
</evidence>